<dbReference type="OrthoDB" id="2643713at2"/>
<name>A0A0N0C343_9BACL</name>
<sequence length="104" mass="12308">MEDDSVIKEKIKQLQEEVRILSENVSLASSITNERLIAIEKLMWKIERKLIDQKNFLKLLSSNELIDRLVTSKYEQSRIKPFHLESEEYQQSSIDAMYDDDDDD</sequence>
<gene>
    <name evidence="1" type="ORF">AMS66_25730</name>
</gene>
<organism evidence="1 2">
    <name type="scientific">Paenibacillus xylanivorans</name>
    <dbReference type="NCBI Taxonomy" id="1705561"/>
    <lineage>
        <taxon>Bacteria</taxon>
        <taxon>Bacillati</taxon>
        <taxon>Bacillota</taxon>
        <taxon>Bacilli</taxon>
        <taxon>Bacillales</taxon>
        <taxon>Paenibacillaceae</taxon>
        <taxon>Paenibacillus</taxon>
    </lineage>
</organism>
<accession>A0A0N0C343</accession>
<evidence type="ECO:0000313" key="2">
    <source>
        <dbReference type="Proteomes" id="UP000037688"/>
    </source>
</evidence>
<dbReference type="Proteomes" id="UP000037688">
    <property type="component" value="Unassembled WGS sequence"/>
</dbReference>
<evidence type="ECO:0000313" key="1">
    <source>
        <dbReference type="EMBL" id="KOY13801.1"/>
    </source>
</evidence>
<proteinExistence type="predicted"/>
<dbReference type="PATRIC" id="fig|1705561.3.peg.5401"/>
<comment type="caution">
    <text evidence="1">The sequence shown here is derived from an EMBL/GenBank/DDBJ whole genome shotgun (WGS) entry which is preliminary data.</text>
</comment>
<protein>
    <submittedName>
        <fullName evidence="1">Uncharacterized protein</fullName>
    </submittedName>
</protein>
<keyword evidence="2" id="KW-1185">Reference proteome</keyword>
<dbReference type="EMBL" id="LITU01000078">
    <property type="protein sequence ID" value="KOY13801.1"/>
    <property type="molecule type" value="Genomic_DNA"/>
</dbReference>
<reference evidence="1 2" key="1">
    <citation type="submission" date="2015-08" db="EMBL/GenBank/DDBJ databases">
        <title>Draft genome sequence of cellulolytic and xylanolytic Paenibacillus sp. A59, isolated from a decaying forest soil from Patagonia, Argentina.</title>
        <authorList>
            <person name="Ghio S."/>
            <person name="Caceres A.M."/>
            <person name="Talia P."/>
            <person name="Grasso D."/>
            <person name="Campos E."/>
        </authorList>
    </citation>
    <scope>NUCLEOTIDE SEQUENCE [LARGE SCALE GENOMIC DNA]</scope>
    <source>
        <strain evidence="1 2">A59</strain>
    </source>
</reference>
<dbReference type="RefSeq" id="WP_053783487.1">
    <property type="nucleotide sequence ID" value="NZ_LITU01000078.1"/>
</dbReference>
<dbReference type="AlphaFoldDB" id="A0A0N0C343"/>